<dbReference type="AlphaFoldDB" id="A0A9D2IH77"/>
<reference evidence="2" key="1">
    <citation type="journal article" date="2021" name="PeerJ">
        <title>Extensive microbial diversity within the chicken gut microbiome revealed by metagenomics and culture.</title>
        <authorList>
            <person name="Gilroy R."/>
            <person name="Ravi A."/>
            <person name="Getino M."/>
            <person name="Pursley I."/>
            <person name="Horton D.L."/>
            <person name="Alikhan N.F."/>
            <person name="Baker D."/>
            <person name="Gharbi K."/>
            <person name="Hall N."/>
            <person name="Watson M."/>
            <person name="Adriaenssens E.M."/>
            <person name="Foster-Nyarko E."/>
            <person name="Jarju S."/>
            <person name="Secka A."/>
            <person name="Antonio M."/>
            <person name="Oren A."/>
            <person name="Chaudhuri R.R."/>
            <person name="La Ragione R."/>
            <person name="Hildebrand F."/>
            <person name="Pallen M.J."/>
        </authorList>
    </citation>
    <scope>NUCLEOTIDE SEQUENCE</scope>
    <source>
        <strain evidence="2">CHK192-19661</strain>
    </source>
</reference>
<name>A0A9D2IH77_9FIRM</name>
<evidence type="ECO:0000256" key="1">
    <source>
        <dbReference type="SAM" id="SignalP"/>
    </source>
</evidence>
<dbReference type="EMBL" id="DXCF01000003">
    <property type="protein sequence ID" value="HIZ08952.1"/>
    <property type="molecule type" value="Genomic_DNA"/>
</dbReference>
<feature type="signal peptide" evidence="1">
    <location>
        <begin position="1"/>
        <end position="18"/>
    </location>
</feature>
<reference evidence="2" key="2">
    <citation type="submission" date="2021-04" db="EMBL/GenBank/DDBJ databases">
        <authorList>
            <person name="Gilroy R."/>
        </authorList>
    </citation>
    <scope>NUCLEOTIDE SEQUENCE</scope>
    <source>
        <strain evidence="2">CHK192-19661</strain>
    </source>
</reference>
<evidence type="ECO:0000313" key="3">
    <source>
        <dbReference type="Proteomes" id="UP000824025"/>
    </source>
</evidence>
<comment type="caution">
    <text evidence="2">The sequence shown here is derived from an EMBL/GenBank/DDBJ whole genome shotgun (WGS) entry which is preliminary data.</text>
</comment>
<protein>
    <recommendedName>
        <fullName evidence="4">Soluble ligand binding domain-containing protein</fullName>
    </recommendedName>
</protein>
<accession>A0A9D2IH77</accession>
<evidence type="ECO:0000313" key="2">
    <source>
        <dbReference type="EMBL" id="HIZ08952.1"/>
    </source>
</evidence>
<sequence>MKGALKAALCGGAFIACAAAAALLPAAAPPRARPVYEGASLSVAYEGDISVIVQGDVSRPGRYRVAYGCTYAELFALAGARSCGGYDLSAPLSFEDAVLADGEYCLFIVV</sequence>
<organism evidence="2 3">
    <name type="scientific">Candidatus Borkfalkia avicola</name>
    <dbReference type="NCBI Taxonomy" id="2838503"/>
    <lineage>
        <taxon>Bacteria</taxon>
        <taxon>Bacillati</taxon>
        <taxon>Bacillota</taxon>
        <taxon>Clostridia</taxon>
        <taxon>Christensenellales</taxon>
        <taxon>Christensenellaceae</taxon>
        <taxon>Candidatus Borkfalkia</taxon>
    </lineage>
</organism>
<feature type="chain" id="PRO_5039217143" description="Soluble ligand binding domain-containing protein" evidence="1">
    <location>
        <begin position="19"/>
        <end position="110"/>
    </location>
</feature>
<dbReference type="Proteomes" id="UP000824025">
    <property type="component" value="Unassembled WGS sequence"/>
</dbReference>
<proteinExistence type="predicted"/>
<evidence type="ECO:0008006" key="4">
    <source>
        <dbReference type="Google" id="ProtNLM"/>
    </source>
</evidence>
<gene>
    <name evidence="2" type="ORF">H9726_00555</name>
</gene>
<keyword evidence="1" id="KW-0732">Signal</keyword>
<dbReference type="PROSITE" id="PS51257">
    <property type="entry name" value="PROKAR_LIPOPROTEIN"/>
    <property type="match status" value="1"/>
</dbReference>